<protein>
    <recommendedName>
        <fullName evidence="1">DUF4340 domain-containing protein</fullName>
    </recommendedName>
</protein>
<dbReference type="AlphaFoldDB" id="A0A2H0LSR7"/>
<dbReference type="Proteomes" id="UP000230859">
    <property type="component" value="Unassembled WGS sequence"/>
</dbReference>
<dbReference type="EMBL" id="PCVY01000007">
    <property type="protein sequence ID" value="PIQ87448.1"/>
    <property type="molecule type" value="Genomic_DNA"/>
</dbReference>
<organism evidence="2 3">
    <name type="scientific">Candidatus Abzuiibacterium crystallinum</name>
    <dbReference type="NCBI Taxonomy" id="1974748"/>
    <lineage>
        <taxon>Bacteria</taxon>
        <taxon>Pseudomonadati</taxon>
        <taxon>Candidatus Omnitrophota</taxon>
        <taxon>Candidatus Abzuiibacterium</taxon>
    </lineage>
</organism>
<accession>A0A2H0LSR7</accession>
<dbReference type="InterPro" id="IPR025641">
    <property type="entry name" value="DUF4340"/>
</dbReference>
<evidence type="ECO:0000259" key="1">
    <source>
        <dbReference type="Pfam" id="PF14238"/>
    </source>
</evidence>
<dbReference type="Pfam" id="PF14238">
    <property type="entry name" value="DUF4340"/>
    <property type="match status" value="1"/>
</dbReference>
<evidence type="ECO:0000313" key="2">
    <source>
        <dbReference type="EMBL" id="PIQ87448.1"/>
    </source>
</evidence>
<sequence>MKIRHLVILSVIFILILSVTIFKAIRRPHIIQSQEGVVFKSNQSLDSATEIKILKKDSETVRLVKLNGEWRVMNRWQVKANQAKVKQVIESLEGLNGEFRGSGESVLTDFGLGQNQGIQIQVFQNQQELMGINVSLKLPAESGSFFSPDQDRSIYAAPVDFLRQVGFYGGDAARNLDVDFWIEKSFFNLKPIDVARMEFQKIEKGEPASIFSISKADSKVSGLTVDEWLLEGDEQFPFHIGTENVYHYLGVLRAEKADRILDPEANQLGAFKWQLNVTKPDGRMVRFQIAPVTEQQPADKLFNLLVTEGENHQLFIINDSVLKSFEANPEDFLSNSPLVEEFKAWQSVFIRTPERAVKLIKKDEDGKVSWGIDGQNGEENSEAVLSLLNRIQHLKVSRYLPELEEKKWLKFLDDNWMHIELQDDSVIQINLSSKALPSGEFPAKRDGFSLMFAVSETQYKEIIDLKI</sequence>
<proteinExistence type="predicted"/>
<reference evidence="2 3" key="1">
    <citation type="submission" date="2017-09" db="EMBL/GenBank/DDBJ databases">
        <title>Depth-based differentiation of microbial function through sediment-hosted aquifers and enrichment of novel symbionts in the deep terrestrial subsurface.</title>
        <authorList>
            <person name="Probst A.J."/>
            <person name="Ladd B."/>
            <person name="Jarett J.K."/>
            <person name="Geller-Mcgrath D.E."/>
            <person name="Sieber C.M."/>
            <person name="Emerson J.B."/>
            <person name="Anantharaman K."/>
            <person name="Thomas B.C."/>
            <person name="Malmstrom R."/>
            <person name="Stieglmeier M."/>
            <person name="Klingl A."/>
            <person name="Woyke T."/>
            <person name="Ryan C.M."/>
            <person name="Banfield J.F."/>
        </authorList>
    </citation>
    <scope>NUCLEOTIDE SEQUENCE [LARGE SCALE GENOMIC DNA]</scope>
    <source>
        <strain evidence="2">CG11_big_fil_rev_8_21_14_0_20_45_26</strain>
    </source>
</reference>
<gene>
    <name evidence="2" type="ORF">COV74_00660</name>
</gene>
<comment type="caution">
    <text evidence="2">The sequence shown here is derived from an EMBL/GenBank/DDBJ whole genome shotgun (WGS) entry which is preliminary data.</text>
</comment>
<evidence type="ECO:0000313" key="3">
    <source>
        <dbReference type="Proteomes" id="UP000230859"/>
    </source>
</evidence>
<name>A0A2H0LSR7_9BACT</name>
<feature type="domain" description="DUF4340" evidence="1">
    <location>
        <begin position="70"/>
        <end position="261"/>
    </location>
</feature>